<dbReference type="OrthoDB" id="375569at2759"/>
<organism evidence="1 2">
    <name type="scientific">Plasmodium ovale</name>
    <name type="common">malaria parasite P. ovale</name>
    <dbReference type="NCBI Taxonomy" id="36330"/>
    <lineage>
        <taxon>Eukaryota</taxon>
        <taxon>Sar</taxon>
        <taxon>Alveolata</taxon>
        <taxon>Apicomplexa</taxon>
        <taxon>Aconoidasida</taxon>
        <taxon>Haemosporida</taxon>
        <taxon>Plasmodiidae</taxon>
        <taxon>Plasmodium</taxon>
        <taxon>Plasmodium (Plasmodium)</taxon>
    </lineage>
</organism>
<keyword evidence="2" id="KW-1185">Reference proteome</keyword>
<evidence type="ECO:0000313" key="2">
    <source>
        <dbReference type="Proteomes" id="UP000242942"/>
    </source>
</evidence>
<dbReference type="EMBL" id="LT594595">
    <property type="protein sequence ID" value="SCQ16767.1"/>
    <property type="molecule type" value="Genomic_DNA"/>
</dbReference>
<dbReference type="AlphaFoldDB" id="A0A1D3U9F7"/>
<proteinExistence type="predicted"/>
<protein>
    <submittedName>
        <fullName evidence="1">Apical ring associated protein 1, putative</fullName>
    </submittedName>
</protein>
<accession>A0A1D3U9F7</accession>
<reference evidence="1 2" key="1">
    <citation type="submission" date="2016-06" db="EMBL/GenBank/DDBJ databases">
        <authorList>
            <consortium name="Pathogen Informatics"/>
        </authorList>
    </citation>
    <scope>NUCLEOTIDE SEQUENCE [LARGE SCALE GENOMIC DNA]</scope>
    <source>
        <strain evidence="1">PocGH01</strain>
    </source>
</reference>
<dbReference type="VEuPathDB" id="PlasmoDB:PocGH01_14020600"/>
<dbReference type="Proteomes" id="UP000242942">
    <property type="component" value="Chromosome 14"/>
</dbReference>
<sequence>MSIVYVPNSVGVYRTCMSVPVISTSMVYAIPATTAPAIVSTPVQVYPSTFVFSSPVQRTTIIM</sequence>
<dbReference type="VEuPathDB" id="PlasmoDB:POWCR01_140015200"/>
<name>A0A1D3U9F7_PLAOA</name>
<gene>
    <name evidence="1" type="primary">ARA1</name>
    <name evidence="1" type="ORF">POCGH01_14020600</name>
</gene>
<evidence type="ECO:0000313" key="1">
    <source>
        <dbReference type="EMBL" id="SCQ16767.1"/>
    </source>
</evidence>